<feature type="binding site" evidence="5">
    <location>
        <position position="120"/>
    </location>
    <ligand>
        <name>NAD(+)</name>
        <dbReference type="ChEBI" id="CHEBI:57540"/>
    </ligand>
</feature>
<feature type="binding site" evidence="4">
    <location>
        <position position="269"/>
    </location>
    <ligand>
        <name>glycerol</name>
        <dbReference type="ChEBI" id="CHEBI:17754"/>
    </ligand>
</feature>
<dbReference type="RefSeq" id="WP_146621480.1">
    <property type="nucleotide sequence ID" value="NZ_BJCC01000008.1"/>
</dbReference>
<gene>
    <name evidence="7" type="primary">ypjH</name>
    <name evidence="7" type="ORF">NRIC_08850</name>
</gene>
<dbReference type="Pfam" id="PF00465">
    <property type="entry name" value="Fe-ADH"/>
    <property type="match status" value="1"/>
</dbReference>
<feature type="domain" description="Alcohol dehydrogenase iron-type/glycerol dehydrogenase GldA" evidence="6">
    <location>
        <begin position="12"/>
        <end position="148"/>
    </location>
</feature>
<dbReference type="PANTHER" id="PTHR43616:SF3">
    <property type="entry name" value="HYDROXYCARBOXYLATE DEHYDROGENASE A"/>
    <property type="match status" value="1"/>
</dbReference>
<dbReference type="Gene3D" id="3.40.50.1970">
    <property type="match status" value="1"/>
</dbReference>
<evidence type="ECO:0000256" key="5">
    <source>
        <dbReference type="PIRSR" id="PIRSR000112-3"/>
    </source>
</evidence>
<evidence type="ECO:0000313" key="8">
    <source>
        <dbReference type="Proteomes" id="UP000290567"/>
    </source>
</evidence>
<feature type="binding site" evidence="4">
    <location>
        <position position="252"/>
    </location>
    <ligand>
        <name>glycerol</name>
        <dbReference type="ChEBI" id="CHEBI:17754"/>
    </ligand>
</feature>
<reference evidence="8" key="1">
    <citation type="submission" date="2019-02" db="EMBL/GenBank/DDBJ databases">
        <title>Draft genome sequence of Enterococcus sp. Gos25-1.</title>
        <authorList>
            <person name="Tanaka N."/>
            <person name="Shiwa Y."/>
            <person name="Fujita N."/>
        </authorList>
    </citation>
    <scope>NUCLEOTIDE SEQUENCE [LARGE SCALE GENOMIC DNA]</scope>
    <source>
        <strain evidence="8">Gos25-1</strain>
    </source>
</reference>
<dbReference type="SUPFAM" id="SSF56796">
    <property type="entry name" value="Dehydroquinate synthase-like"/>
    <property type="match status" value="1"/>
</dbReference>
<dbReference type="Gene3D" id="1.20.1090.10">
    <property type="entry name" value="Dehydroquinate synthase-like - alpha domain"/>
    <property type="match status" value="1"/>
</dbReference>
<evidence type="ECO:0000256" key="4">
    <source>
        <dbReference type="PIRSR" id="PIRSR000112-1"/>
    </source>
</evidence>
<keyword evidence="5" id="KW-0520">NAD</keyword>
<keyword evidence="2 4" id="KW-0479">Metal-binding</keyword>
<feature type="binding site" evidence="5">
    <location>
        <begin position="111"/>
        <end position="114"/>
    </location>
    <ligand>
        <name>NAD(+)</name>
        <dbReference type="ChEBI" id="CHEBI:57540"/>
    </ligand>
</feature>
<accession>A0A4P5P9J5</accession>
<evidence type="ECO:0000313" key="7">
    <source>
        <dbReference type="EMBL" id="GCF92994.1"/>
    </source>
</evidence>
<evidence type="ECO:0000256" key="3">
    <source>
        <dbReference type="ARBA" id="ARBA00023002"/>
    </source>
</evidence>
<dbReference type="OrthoDB" id="5198708at2"/>
<feature type="binding site" evidence="5">
    <location>
        <position position="126"/>
    </location>
    <ligand>
        <name>NAD(+)</name>
        <dbReference type="ChEBI" id="CHEBI:57540"/>
    </ligand>
</feature>
<dbReference type="EMBL" id="BJCC01000008">
    <property type="protein sequence ID" value="GCF92994.1"/>
    <property type="molecule type" value="Genomic_DNA"/>
</dbReference>
<evidence type="ECO:0000259" key="6">
    <source>
        <dbReference type="Pfam" id="PF00465"/>
    </source>
</evidence>
<keyword evidence="8" id="KW-1185">Reference proteome</keyword>
<feature type="binding site" evidence="4">
    <location>
        <position position="166"/>
    </location>
    <ligand>
        <name>glycerol</name>
        <dbReference type="ChEBI" id="CHEBI:17754"/>
    </ligand>
</feature>
<proteinExistence type="inferred from homology"/>
<keyword evidence="4" id="KW-0862">Zinc</keyword>
<dbReference type="InterPro" id="IPR018211">
    <property type="entry name" value="ADH_Fe_CS"/>
</dbReference>
<sequence>MDITVEVRPGANRYATGKGILQDLPAYLVPFKKVAVVTGEISFQIFSDYYQKEFNYPLYRYNGSASREDAQRIADEIGEADVILAIGGGRVLDTGKLVAEVMNIEMIAVPTLISNCAPFTPIVAVYHPDRTFREMGFMPRAPFLTLIDYQFLLVTPQDYFVAGIGDTIAKWYEIIGITKQLSEEEKTAYIRLGIASAKVILDILLSDSIEGIADLKKQQITPAFERVADTIIGLAGETGGFAATYGRSAGAHAIHDGLSYLEATHAQLHGNKVAYGILVQLAHTNELDEIKKLHTFYKNTGLPTKLAELDVLDTSKEGLAPCTQHAASLEETFRMIDPEITPEQVYQAIQIVESL</sequence>
<evidence type="ECO:0000256" key="1">
    <source>
        <dbReference type="ARBA" id="ARBA00007358"/>
    </source>
</evidence>
<feature type="binding site" evidence="5">
    <location>
        <begin position="89"/>
        <end position="93"/>
    </location>
    <ligand>
        <name>NAD(+)</name>
        <dbReference type="ChEBI" id="CHEBI:57540"/>
    </ligand>
</feature>
<name>A0A4P5P9J5_9ENTE</name>
<keyword evidence="3" id="KW-0560">Oxidoreductase</keyword>
<dbReference type="PROSITE" id="PS00913">
    <property type="entry name" value="ADH_IRON_1"/>
    <property type="match status" value="1"/>
</dbReference>
<dbReference type="PANTHER" id="PTHR43616">
    <property type="entry name" value="GLYCEROL DEHYDROGENASE"/>
    <property type="match status" value="1"/>
</dbReference>
<dbReference type="GO" id="GO:0016614">
    <property type="term" value="F:oxidoreductase activity, acting on CH-OH group of donors"/>
    <property type="evidence" value="ECO:0007669"/>
    <property type="project" value="InterPro"/>
</dbReference>
<dbReference type="Proteomes" id="UP000290567">
    <property type="component" value="Unassembled WGS sequence"/>
</dbReference>
<evidence type="ECO:0000256" key="2">
    <source>
        <dbReference type="ARBA" id="ARBA00022723"/>
    </source>
</evidence>
<dbReference type="InterPro" id="IPR001670">
    <property type="entry name" value="ADH_Fe/GldA"/>
</dbReference>
<dbReference type="GO" id="GO:0046872">
    <property type="term" value="F:metal ion binding"/>
    <property type="evidence" value="ECO:0007669"/>
    <property type="project" value="UniProtKB-KW"/>
</dbReference>
<dbReference type="AlphaFoldDB" id="A0A4P5P9J5"/>
<comment type="cofactor">
    <cofactor evidence="4">
        <name>Zn(2+)</name>
        <dbReference type="ChEBI" id="CHEBI:29105"/>
    </cofactor>
    <text evidence="4">Binds 1 zinc ion per subunit.</text>
</comment>
<comment type="similarity">
    <text evidence="1">Belongs to the iron-containing alcohol dehydrogenase family.</text>
</comment>
<protein>
    <submittedName>
        <fullName evidence="7">Oxidoreductase</fullName>
    </submittedName>
</protein>
<dbReference type="CDD" id="cd08172">
    <property type="entry name" value="GlyDH-like"/>
    <property type="match status" value="1"/>
</dbReference>
<dbReference type="InterPro" id="IPR016205">
    <property type="entry name" value="Glycerol_DH"/>
</dbReference>
<organism evidence="7 8">
    <name type="scientific">Enterococcus florum</name>
    <dbReference type="NCBI Taxonomy" id="2480627"/>
    <lineage>
        <taxon>Bacteria</taxon>
        <taxon>Bacillati</taxon>
        <taxon>Bacillota</taxon>
        <taxon>Bacilli</taxon>
        <taxon>Lactobacillales</taxon>
        <taxon>Enterococcaceae</taxon>
        <taxon>Enterococcus</taxon>
    </lineage>
</organism>
<dbReference type="PIRSF" id="PIRSF000112">
    <property type="entry name" value="Glycerol_dehydrogenase"/>
    <property type="match status" value="1"/>
</dbReference>
<comment type="caution">
    <text evidence="7">The sequence shown here is derived from an EMBL/GenBank/DDBJ whole genome shotgun (WGS) entry which is preliminary data.</text>
</comment>